<feature type="coiled-coil region" evidence="1">
    <location>
        <begin position="620"/>
        <end position="654"/>
    </location>
</feature>
<feature type="coiled-coil region" evidence="1">
    <location>
        <begin position="313"/>
        <end position="343"/>
    </location>
</feature>
<accession>A0AAD7KVW2</accession>
<dbReference type="Proteomes" id="UP001163823">
    <property type="component" value="Chromosome 13"/>
</dbReference>
<dbReference type="PANTHER" id="PTHR45287">
    <property type="entry name" value="OS03G0691500 PROTEIN"/>
    <property type="match status" value="1"/>
</dbReference>
<keyword evidence="2" id="KW-0238">DNA-binding</keyword>
<evidence type="ECO:0000313" key="2">
    <source>
        <dbReference type="EMBL" id="KAJ7946788.1"/>
    </source>
</evidence>
<gene>
    <name evidence="2" type="ORF">O6P43_031671</name>
</gene>
<evidence type="ECO:0000313" key="3">
    <source>
        <dbReference type="Proteomes" id="UP001163823"/>
    </source>
</evidence>
<dbReference type="PANTHER" id="PTHR45287:SF3">
    <property type="entry name" value="PROTEIN, PUTATIVE-RELATED"/>
    <property type="match status" value="1"/>
</dbReference>
<dbReference type="EMBL" id="JARAOO010000013">
    <property type="protein sequence ID" value="KAJ7946788.1"/>
    <property type="molecule type" value="Genomic_DNA"/>
</dbReference>
<dbReference type="GO" id="GO:0003677">
    <property type="term" value="F:DNA binding"/>
    <property type="evidence" value="ECO:0007669"/>
    <property type="project" value="UniProtKB-KW"/>
</dbReference>
<organism evidence="2 3">
    <name type="scientific">Quillaja saponaria</name>
    <name type="common">Soap bark tree</name>
    <dbReference type="NCBI Taxonomy" id="32244"/>
    <lineage>
        <taxon>Eukaryota</taxon>
        <taxon>Viridiplantae</taxon>
        <taxon>Streptophyta</taxon>
        <taxon>Embryophyta</taxon>
        <taxon>Tracheophyta</taxon>
        <taxon>Spermatophyta</taxon>
        <taxon>Magnoliopsida</taxon>
        <taxon>eudicotyledons</taxon>
        <taxon>Gunneridae</taxon>
        <taxon>Pentapetalae</taxon>
        <taxon>rosids</taxon>
        <taxon>fabids</taxon>
        <taxon>Fabales</taxon>
        <taxon>Quillajaceae</taxon>
        <taxon>Quillaja</taxon>
    </lineage>
</organism>
<protein>
    <submittedName>
        <fullName evidence="2">Basic helix-loop-helix (BHLH) DNA-binding superfamily protein</fullName>
    </submittedName>
</protein>
<comment type="caution">
    <text evidence="2">The sequence shown here is derived from an EMBL/GenBank/DDBJ whole genome shotgun (WGS) entry which is preliminary data.</text>
</comment>
<keyword evidence="3" id="KW-1185">Reference proteome</keyword>
<dbReference type="AlphaFoldDB" id="A0AAD7KVW2"/>
<feature type="coiled-coil region" evidence="1">
    <location>
        <begin position="103"/>
        <end position="168"/>
    </location>
</feature>
<feature type="coiled-coil region" evidence="1">
    <location>
        <begin position="383"/>
        <end position="424"/>
    </location>
</feature>
<dbReference type="KEGG" id="qsa:O6P43_031671"/>
<sequence>MDNVYRELDEVKTELEKLKAECRNKTELSESLKKAQNEQLLRFQEAKGKIEKQAQELNFKSEEITEERKLNEDLKSSLHEKEAHIRQLSSVNEKVRVECAQKLLKLEEGNKELALALDEMKARNKALEQNFCASNQEVGDLKKLLLIIEKKCSEAEVKAQEAKELRQRDDIILKLEEKNRNMLDKLKWKSEQFKHLEEAHGKLRSQFQLNKDEWEKEKLALLEGISSLQTSLNSKTRMIEGLQSRLEMCNQALAHEESKRKFLEVEVSEFKSRFEDVFAQCQEEKSKIQDLTFKRDEEIAKLRSYVGEKETLSREMELRIVHLDQENQELRESLKELREAQIHNAGDPSLLLKLRHKLRGLEQVHKKCSSFLKTKESEWSLQVEKMEGDISSYKSKLNMKEIEIQKLQMDIENCHSTIEVLNEEISMVHLIYKSEFSGAYSKILSAEAEKEVHVKENKDKTFVVAEQVELKENTQKALDLMQDDDEITFLKRRIESLEHTEQHILMMEEELHRQKKFLEESSEGRLQLKGQLSHMETALRDEKRDAYEALQKVKFESAEKNHELCQLENELQNWKSTTEILKACLEENEETRKQMETSLLAGVENEQTLRREKESLLCIVIDQERKVDDLKQQIVLLEASNAEKMKEMEAFKQQRQNLLLIAEEKDSCIKNHLEDITHVKQESKRRESEAVKNASISEQEKVRLLEATNEKDRSVKYFQSLAMSLEQDLIHVLISSFSEQVEKEVEASMLAEALKNAECASNLELKERDKIIEKLEMEHSNLLHKVAYQEETFLHLKQEAEQLQVLLEANKLETAKFMEELRKLEGLVRKLKSEKETLLQERIVLSEEREASFAHLEEMCDRIDVLSVEDAHLMKTLEAILHIAAEDDEVDVDSVLPDKLYDSPRENVNASFSVTTKKLEVNLYGRSPLKEVNSWQM</sequence>
<feature type="coiled-coil region" evidence="1">
    <location>
        <begin position="814"/>
        <end position="848"/>
    </location>
</feature>
<proteinExistence type="predicted"/>
<dbReference type="InterPro" id="IPR040262">
    <property type="entry name" value="At4g38062-like"/>
</dbReference>
<keyword evidence="1" id="KW-0175">Coiled coil</keyword>
<evidence type="ECO:0000256" key="1">
    <source>
        <dbReference type="SAM" id="Coils"/>
    </source>
</evidence>
<name>A0AAD7KVW2_QUISA</name>
<feature type="coiled-coil region" evidence="1">
    <location>
        <begin position="1"/>
        <end position="63"/>
    </location>
</feature>
<reference evidence="2" key="1">
    <citation type="journal article" date="2023" name="Science">
        <title>Elucidation of the pathway for biosynthesis of saponin adjuvants from the soapbark tree.</title>
        <authorList>
            <person name="Reed J."/>
            <person name="Orme A."/>
            <person name="El-Demerdash A."/>
            <person name="Owen C."/>
            <person name="Martin L.B.B."/>
            <person name="Misra R.C."/>
            <person name="Kikuchi S."/>
            <person name="Rejzek M."/>
            <person name="Martin A.C."/>
            <person name="Harkess A."/>
            <person name="Leebens-Mack J."/>
            <person name="Louveau T."/>
            <person name="Stephenson M.J."/>
            <person name="Osbourn A."/>
        </authorList>
    </citation>
    <scope>NUCLEOTIDE SEQUENCE</scope>
    <source>
        <strain evidence="2">S10</strain>
    </source>
</reference>